<gene>
    <name evidence="1" type="ORF">UFOPK3772_02554</name>
</gene>
<evidence type="ECO:0000313" key="1">
    <source>
        <dbReference type="EMBL" id="CAB4964739.1"/>
    </source>
</evidence>
<name>A0A6J7LFI0_9ZZZZ</name>
<reference evidence="1" key="1">
    <citation type="submission" date="2020-05" db="EMBL/GenBank/DDBJ databases">
        <authorList>
            <person name="Chiriac C."/>
            <person name="Salcher M."/>
            <person name="Ghai R."/>
            <person name="Kavagutti S V."/>
        </authorList>
    </citation>
    <scope>NUCLEOTIDE SEQUENCE</scope>
</reference>
<dbReference type="AlphaFoldDB" id="A0A6J7LFI0"/>
<accession>A0A6J7LFI0</accession>
<dbReference type="EMBL" id="CAFBNE010000102">
    <property type="protein sequence ID" value="CAB4964739.1"/>
    <property type="molecule type" value="Genomic_DNA"/>
</dbReference>
<proteinExistence type="predicted"/>
<protein>
    <submittedName>
        <fullName evidence="1">Unannotated protein</fullName>
    </submittedName>
</protein>
<organism evidence="1">
    <name type="scientific">freshwater metagenome</name>
    <dbReference type="NCBI Taxonomy" id="449393"/>
    <lineage>
        <taxon>unclassified sequences</taxon>
        <taxon>metagenomes</taxon>
        <taxon>ecological metagenomes</taxon>
    </lineage>
</organism>
<sequence length="40" mass="4052">MRDANGKRGAIPPVSAAGLVSGLTVIAMARQSAGLCRQRA</sequence>